<name>A0ABS6TAG8_9ENTE</name>
<dbReference type="PANTHER" id="PTHR21716">
    <property type="entry name" value="TRANSMEMBRANE PROTEIN"/>
    <property type="match status" value="1"/>
</dbReference>
<feature type="transmembrane region" description="Helical" evidence="8">
    <location>
        <begin position="74"/>
        <end position="95"/>
    </location>
</feature>
<evidence type="ECO:0000256" key="8">
    <source>
        <dbReference type="SAM" id="Phobius"/>
    </source>
</evidence>
<feature type="transmembrane region" description="Helical" evidence="8">
    <location>
        <begin position="40"/>
        <end position="62"/>
    </location>
</feature>
<organism evidence="9 10">
    <name type="scientific">Enterococcus alishanensis</name>
    <dbReference type="NCBI Taxonomy" id="1303817"/>
    <lineage>
        <taxon>Bacteria</taxon>
        <taxon>Bacillati</taxon>
        <taxon>Bacillota</taxon>
        <taxon>Bacilli</taxon>
        <taxon>Lactobacillales</taxon>
        <taxon>Enterococcaceae</taxon>
        <taxon>Enterococcus</taxon>
    </lineage>
</organism>
<evidence type="ECO:0000256" key="7">
    <source>
        <dbReference type="ARBA" id="ARBA00023136"/>
    </source>
</evidence>
<protein>
    <submittedName>
        <fullName evidence="9">AI-2E family transporter</fullName>
    </submittedName>
</protein>
<keyword evidence="10" id="KW-1185">Reference proteome</keyword>
<feature type="transmembrane region" description="Helical" evidence="8">
    <location>
        <begin position="312"/>
        <end position="331"/>
    </location>
</feature>
<keyword evidence="7 8" id="KW-0472">Membrane</keyword>
<evidence type="ECO:0000313" key="9">
    <source>
        <dbReference type="EMBL" id="MBV7389888.1"/>
    </source>
</evidence>
<evidence type="ECO:0000256" key="4">
    <source>
        <dbReference type="ARBA" id="ARBA00022475"/>
    </source>
</evidence>
<proteinExistence type="inferred from homology"/>
<gene>
    <name evidence="9" type="ORF">KUA55_04290</name>
</gene>
<reference evidence="9 10" key="1">
    <citation type="submission" date="2021-06" db="EMBL/GenBank/DDBJ databases">
        <title>Enterococcus alishanensis sp. nov., a novel lactic acid bacterium isolated from fresh coffee beans.</title>
        <authorList>
            <person name="Chen Y.-S."/>
        </authorList>
    </citation>
    <scope>NUCLEOTIDE SEQUENCE [LARGE SCALE GENOMIC DNA]</scope>
    <source>
        <strain evidence="9 10">ALS3</strain>
    </source>
</reference>
<keyword evidence="5 8" id="KW-0812">Transmembrane</keyword>
<dbReference type="Proteomes" id="UP000774130">
    <property type="component" value="Unassembled WGS sequence"/>
</dbReference>
<keyword evidence="3" id="KW-0813">Transport</keyword>
<evidence type="ECO:0000256" key="3">
    <source>
        <dbReference type="ARBA" id="ARBA00022448"/>
    </source>
</evidence>
<evidence type="ECO:0000313" key="10">
    <source>
        <dbReference type="Proteomes" id="UP000774130"/>
    </source>
</evidence>
<dbReference type="EMBL" id="JAHUZB010000002">
    <property type="protein sequence ID" value="MBV7389888.1"/>
    <property type="molecule type" value="Genomic_DNA"/>
</dbReference>
<dbReference type="PANTHER" id="PTHR21716:SF53">
    <property type="entry name" value="PERMEASE PERM-RELATED"/>
    <property type="match status" value="1"/>
</dbReference>
<comment type="caution">
    <text evidence="9">The sequence shown here is derived from an EMBL/GenBank/DDBJ whole genome shotgun (WGS) entry which is preliminary data.</text>
</comment>
<evidence type="ECO:0000256" key="6">
    <source>
        <dbReference type="ARBA" id="ARBA00022989"/>
    </source>
</evidence>
<dbReference type="Pfam" id="PF01594">
    <property type="entry name" value="AI-2E_transport"/>
    <property type="match status" value="1"/>
</dbReference>
<feature type="transmembrane region" description="Helical" evidence="8">
    <location>
        <begin position="337"/>
        <end position="361"/>
    </location>
</feature>
<evidence type="ECO:0000256" key="5">
    <source>
        <dbReference type="ARBA" id="ARBA00022692"/>
    </source>
</evidence>
<evidence type="ECO:0000256" key="1">
    <source>
        <dbReference type="ARBA" id="ARBA00004651"/>
    </source>
</evidence>
<dbReference type="RefSeq" id="WP_218324951.1">
    <property type="nucleotide sequence ID" value="NZ_JAHUZB010000002.1"/>
</dbReference>
<accession>A0ABS6TAG8</accession>
<keyword evidence="4" id="KW-1003">Cell membrane</keyword>
<comment type="similarity">
    <text evidence="2">Belongs to the autoinducer-2 exporter (AI-2E) (TC 2.A.86) family.</text>
</comment>
<dbReference type="InterPro" id="IPR002549">
    <property type="entry name" value="AI-2E-like"/>
</dbReference>
<sequence length="375" mass="41686">MFEKVKSSKLMFWSLEILIIACLIFISSKIDFIFQPIGTFFTTLFAPLLIAGFLYYLLNPLVHLLNRIGLNRTLSVVLILLLLVGLIVLIILSIIPSLVTQIISLTSSIPSFMNDMQNWLRETADQASKYPLYKELKIDQYINNLDVSYGTIIQQFLEGLTSGLGSVIGKITSIVILAITVPFVLFYMLKDGHRLVPSISRVFPENQRENISNLLGELNKTLSSYISGQAIECLFVATFTFLGYLLIGVDYAFLFGVVAGLTNLIPYLGPYLGLAPALVYTFFSGSPTTALLCILVVLVVQQVDGNVIYPNVIGKTLNIHPLTIIIILLVAGNLSGVLGVFLGVPVYAILRTIAVFFIRIFKESRQEQREQEFLN</sequence>
<feature type="transmembrane region" description="Helical" evidence="8">
    <location>
        <begin position="233"/>
        <end position="257"/>
    </location>
</feature>
<feature type="transmembrane region" description="Helical" evidence="8">
    <location>
        <begin position="12"/>
        <end position="34"/>
    </location>
</feature>
<evidence type="ECO:0000256" key="2">
    <source>
        <dbReference type="ARBA" id="ARBA00009773"/>
    </source>
</evidence>
<feature type="transmembrane region" description="Helical" evidence="8">
    <location>
        <begin position="167"/>
        <end position="189"/>
    </location>
</feature>
<comment type="subcellular location">
    <subcellularLocation>
        <location evidence="1">Cell membrane</location>
        <topology evidence="1">Multi-pass membrane protein</topology>
    </subcellularLocation>
</comment>
<keyword evidence="6 8" id="KW-1133">Transmembrane helix</keyword>
<feature type="transmembrane region" description="Helical" evidence="8">
    <location>
        <begin position="277"/>
        <end position="300"/>
    </location>
</feature>